<dbReference type="RefSeq" id="WP_130508525.1">
    <property type="nucleotide sequence ID" value="NZ_SHKY01000001.1"/>
</dbReference>
<proteinExistence type="predicted"/>
<evidence type="ECO:0000256" key="1">
    <source>
        <dbReference type="ARBA" id="ARBA00022553"/>
    </source>
</evidence>
<organism evidence="8 9">
    <name type="scientific">Krasilnikovia cinnamomea</name>
    <dbReference type="NCBI Taxonomy" id="349313"/>
    <lineage>
        <taxon>Bacteria</taxon>
        <taxon>Bacillati</taxon>
        <taxon>Actinomycetota</taxon>
        <taxon>Actinomycetes</taxon>
        <taxon>Micromonosporales</taxon>
        <taxon>Micromonosporaceae</taxon>
        <taxon>Krasilnikovia</taxon>
    </lineage>
</organism>
<dbReference type="PANTHER" id="PTHR43214:SF24">
    <property type="entry name" value="TRANSCRIPTIONAL REGULATORY PROTEIN NARL-RELATED"/>
    <property type="match status" value="1"/>
</dbReference>
<evidence type="ECO:0000256" key="2">
    <source>
        <dbReference type="ARBA" id="ARBA00023015"/>
    </source>
</evidence>
<evidence type="ECO:0000313" key="9">
    <source>
        <dbReference type="Proteomes" id="UP000292564"/>
    </source>
</evidence>
<dbReference type="GO" id="GO:0006355">
    <property type="term" value="P:regulation of DNA-templated transcription"/>
    <property type="evidence" value="ECO:0007669"/>
    <property type="project" value="InterPro"/>
</dbReference>
<dbReference type="Pfam" id="PF00072">
    <property type="entry name" value="Response_reg"/>
    <property type="match status" value="1"/>
</dbReference>
<sequence length="225" mass="24660">MHVVIVEDQGLLRDALAEGLTGQGVHVTAKVQDADGALAAINAAAPDVAILDIRLPPTFSDEGLVIAEQVRERYPEVGLLVLSSYAEVAYAERLLHMQDESRAIGYLLKERVGDLAELTEALRRVAAGEVVIDPLLIDRLMRRRRAPDPLAALSPHERRILALVAEGRSNLGIARELGNQISTVEKHVSVIADKLRLPAARDTDRRHVNMRVLAALVYLRSLDQV</sequence>
<dbReference type="Proteomes" id="UP000292564">
    <property type="component" value="Unassembled WGS sequence"/>
</dbReference>
<dbReference type="InterPro" id="IPR058245">
    <property type="entry name" value="NreC/VraR/RcsB-like_REC"/>
</dbReference>
<evidence type="ECO:0000256" key="3">
    <source>
        <dbReference type="ARBA" id="ARBA00023125"/>
    </source>
</evidence>
<keyword evidence="2" id="KW-0805">Transcription regulation</keyword>
<dbReference type="GO" id="GO:0000160">
    <property type="term" value="P:phosphorelay signal transduction system"/>
    <property type="evidence" value="ECO:0007669"/>
    <property type="project" value="InterPro"/>
</dbReference>
<dbReference type="SMART" id="SM00448">
    <property type="entry name" value="REC"/>
    <property type="match status" value="1"/>
</dbReference>
<evidence type="ECO:0000259" key="7">
    <source>
        <dbReference type="PROSITE" id="PS50110"/>
    </source>
</evidence>
<dbReference type="SUPFAM" id="SSF46894">
    <property type="entry name" value="C-terminal effector domain of the bipartite response regulators"/>
    <property type="match status" value="1"/>
</dbReference>
<dbReference type="PROSITE" id="PS50110">
    <property type="entry name" value="RESPONSE_REGULATORY"/>
    <property type="match status" value="1"/>
</dbReference>
<dbReference type="SMART" id="SM00421">
    <property type="entry name" value="HTH_LUXR"/>
    <property type="match status" value="1"/>
</dbReference>
<dbReference type="InterPro" id="IPR001789">
    <property type="entry name" value="Sig_transdc_resp-reg_receiver"/>
</dbReference>
<keyword evidence="4" id="KW-0804">Transcription</keyword>
<dbReference type="InterPro" id="IPR011006">
    <property type="entry name" value="CheY-like_superfamily"/>
</dbReference>
<dbReference type="AlphaFoldDB" id="A0A4Q7ZFA8"/>
<evidence type="ECO:0000256" key="4">
    <source>
        <dbReference type="ARBA" id="ARBA00023163"/>
    </source>
</evidence>
<dbReference type="Pfam" id="PF00196">
    <property type="entry name" value="GerE"/>
    <property type="match status" value="1"/>
</dbReference>
<keyword evidence="3 8" id="KW-0238">DNA-binding</keyword>
<accession>A0A4Q7ZFA8</accession>
<dbReference type="EMBL" id="SHKY01000001">
    <property type="protein sequence ID" value="RZU49452.1"/>
    <property type="molecule type" value="Genomic_DNA"/>
</dbReference>
<evidence type="ECO:0000256" key="5">
    <source>
        <dbReference type="PROSITE-ProRule" id="PRU00169"/>
    </source>
</evidence>
<feature type="modified residue" description="4-aspartylphosphate" evidence="5">
    <location>
        <position position="52"/>
    </location>
</feature>
<dbReference type="InterPro" id="IPR039420">
    <property type="entry name" value="WalR-like"/>
</dbReference>
<name>A0A4Q7ZFA8_9ACTN</name>
<reference evidence="8 9" key="1">
    <citation type="submission" date="2019-02" db="EMBL/GenBank/DDBJ databases">
        <title>Sequencing the genomes of 1000 actinobacteria strains.</title>
        <authorList>
            <person name="Klenk H.-P."/>
        </authorList>
    </citation>
    <scope>NUCLEOTIDE SEQUENCE [LARGE SCALE GENOMIC DNA]</scope>
    <source>
        <strain evidence="8 9">DSM 45162</strain>
    </source>
</reference>
<dbReference type="InterPro" id="IPR000792">
    <property type="entry name" value="Tscrpt_reg_LuxR_C"/>
</dbReference>
<feature type="domain" description="HTH luxR-type" evidence="6">
    <location>
        <begin position="146"/>
        <end position="211"/>
    </location>
</feature>
<keyword evidence="1 5" id="KW-0597">Phosphoprotein</keyword>
<evidence type="ECO:0000313" key="8">
    <source>
        <dbReference type="EMBL" id="RZU49452.1"/>
    </source>
</evidence>
<keyword evidence="9" id="KW-1185">Reference proteome</keyword>
<evidence type="ECO:0000259" key="6">
    <source>
        <dbReference type="PROSITE" id="PS50043"/>
    </source>
</evidence>
<gene>
    <name evidence="8" type="ORF">EV385_1202</name>
</gene>
<dbReference type="SUPFAM" id="SSF52172">
    <property type="entry name" value="CheY-like"/>
    <property type="match status" value="1"/>
</dbReference>
<dbReference type="PROSITE" id="PS50043">
    <property type="entry name" value="HTH_LUXR_2"/>
    <property type="match status" value="1"/>
</dbReference>
<protein>
    <submittedName>
        <fullName evidence="8">DNA-binding NarL/FixJ family response regulator</fullName>
    </submittedName>
</protein>
<dbReference type="OrthoDB" id="9808843at2"/>
<dbReference type="PRINTS" id="PR00038">
    <property type="entry name" value="HTHLUXR"/>
</dbReference>
<dbReference type="PANTHER" id="PTHR43214">
    <property type="entry name" value="TWO-COMPONENT RESPONSE REGULATOR"/>
    <property type="match status" value="1"/>
</dbReference>
<dbReference type="Gene3D" id="3.40.50.2300">
    <property type="match status" value="1"/>
</dbReference>
<feature type="domain" description="Response regulatory" evidence="7">
    <location>
        <begin position="2"/>
        <end position="124"/>
    </location>
</feature>
<comment type="caution">
    <text evidence="8">The sequence shown here is derived from an EMBL/GenBank/DDBJ whole genome shotgun (WGS) entry which is preliminary data.</text>
</comment>
<dbReference type="GO" id="GO:0003677">
    <property type="term" value="F:DNA binding"/>
    <property type="evidence" value="ECO:0007669"/>
    <property type="project" value="UniProtKB-KW"/>
</dbReference>
<dbReference type="CDD" id="cd17535">
    <property type="entry name" value="REC_NarL-like"/>
    <property type="match status" value="1"/>
</dbReference>
<dbReference type="InterPro" id="IPR016032">
    <property type="entry name" value="Sig_transdc_resp-reg_C-effctor"/>
</dbReference>